<protein>
    <submittedName>
        <fullName evidence="2">Uncharacterized protein</fullName>
    </submittedName>
</protein>
<accession>A0AAD4VN39</accession>
<evidence type="ECO:0000313" key="3">
    <source>
        <dbReference type="Proteomes" id="UP001054821"/>
    </source>
</evidence>
<dbReference type="EMBL" id="JAJFAZ020000005">
    <property type="protein sequence ID" value="KAI5327478.1"/>
    <property type="molecule type" value="Genomic_DNA"/>
</dbReference>
<evidence type="ECO:0000256" key="1">
    <source>
        <dbReference type="SAM" id="MobiDB-lite"/>
    </source>
</evidence>
<feature type="region of interest" description="Disordered" evidence="1">
    <location>
        <begin position="1"/>
        <end position="54"/>
    </location>
</feature>
<comment type="caution">
    <text evidence="2">The sequence shown here is derived from an EMBL/GenBank/DDBJ whole genome shotgun (WGS) entry which is preliminary data.</text>
</comment>
<name>A0AAD4VN39_PRUDU</name>
<dbReference type="AlphaFoldDB" id="A0AAD4VN39"/>
<gene>
    <name evidence="2" type="ORF">L3X38_026874</name>
</gene>
<keyword evidence="3" id="KW-1185">Reference proteome</keyword>
<reference evidence="2 3" key="1">
    <citation type="journal article" date="2022" name="G3 (Bethesda)">
        <title>Whole-genome sequence and methylome profiling of the almond [Prunus dulcis (Mill.) D.A. Webb] cultivar 'Nonpareil'.</title>
        <authorList>
            <person name="D'Amico-Willman K.M."/>
            <person name="Ouma W.Z."/>
            <person name="Meulia T."/>
            <person name="Sideli G.M."/>
            <person name="Gradziel T.M."/>
            <person name="Fresnedo-Ramirez J."/>
        </authorList>
    </citation>
    <scope>NUCLEOTIDE SEQUENCE [LARGE SCALE GENOMIC DNA]</scope>
    <source>
        <strain evidence="2">Clone GOH B32 T37-40</strain>
    </source>
</reference>
<proteinExistence type="predicted"/>
<evidence type="ECO:0000313" key="2">
    <source>
        <dbReference type="EMBL" id="KAI5327478.1"/>
    </source>
</evidence>
<dbReference type="Proteomes" id="UP001054821">
    <property type="component" value="Chromosome 5"/>
</dbReference>
<organism evidence="2 3">
    <name type="scientific">Prunus dulcis</name>
    <name type="common">Almond</name>
    <name type="synonym">Amygdalus dulcis</name>
    <dbReference type="NCBI Taxonomy" id="3755"/>
    <lineage>
        <taxon>Eukaryota</taxon>
        <taxon>Viridiplantae</taxon>
        <taxon>Streptophyta</taxon>
        <taxon>Embryophyta</taxon>
        <taxon>Tracheophyta</taxon>
        <taxon>Spermatophyta</taxon>
        <taxon>Magnoliopsida</taxon>
        <taxon>eudicotyledons</taxon>
        <taxon>Gunneridae</taxon>
        <taxon>Pentapetalae</taxon>
        <taxon>rosids</taxon>
        <taxon>fabids</taxon>
        <taxon>Rosales</taxon>
        <taxon>Rosaceae</taxon>
        <taxon>Amygdaloideae</taxon>
        <taxon>Amygdaleae</taxon>
        <taxon>Prunus</taxon>
    </lineage>
</organism>
<sequence length="82" mass="8956">MGNSGRVLSTCIMPPKRDRSKNCSQGAGEAHPPPPGPHHGFEGTSENEPPQRHEPELQEIVDQLTQTVAIVLKGRGNIDFQF</sequence>